<sequence>MKSLALSLLSALVPFVSAVFTCEMTSKQSQGCDWNEKDASRRTTVNPGTCYTSTVGSMVAPLVAINSGFSLASGVAIFGPDGSIATVGPFLVLGCREQGPRGWKMMSKWAD</sequence>
<name>A0A2T2P4N6_CORCC</name>
<accession>A0A2T2P4N6</accession>
<feature type="signal peptide" evidence="1">
    <location>
        <begin position="1"/>
        <end position="18"/>
    </location>
</feature>
<proteinExistence type="predicted"/>
<keyword evidence="3" id="KW-1185">Reference proteome</keyword>
<reference evidence="2 3" key="1">
    <citation type="journal article" date="2018" name="Front. Microbiol.">
        <title>Genome-Wide Analysis of Corynespora cassiicola Leaf Fall Disease Putative Effectors.</title>
        <authorList>
            <person name="Lopez D."/>
            <person name="Ribeiro S."/>
            <person name="Label P."/>
            <person name="Fumanal B."/>
            <person name="Venisse J.S."/>
            <person name="Kohler A."/>
            <person name="de Oliveira R.R."/>
            <person name="Labutti K."/>
            <person name="Lipzen A."/>
            <person name="Lail K."/>
            <person name="Bauer D."/>
            <person name="Ohm R.A."/>
            <person name="Barry K.W."/>
            <person name="Spatafora J."/>
            <person name="Grigoriev I.V."/>
            <person name="Martin F.M."/>
            <person name="Pujade-Renaud V."/>
        </authorList>
    </citation>
    <scope>NUCLEOTIDE SEQUENCE [LARGE SCALE GENOMIC DNA]</scope>
    <source>
        <strain evidence="2 3">Philippines</strain>
    </source>
</reference>
<keyword evidence="1" id="KW-0732">Signal</keyword>
<dbReference type="EMBL" id="KZ678130">
    <property type="protein sequence ID" value="PSN72660.1"/>
    <property type="molecule type" value="Genomic_DNA"/>
</dbReference>
<dbReference type="Proteomes" id="UP000240883">
    <property type="component" value="Unassembled WGS sequence"/>
</dbReference>
<protein>
    <submittedName>
        <fullName evidence="2">Uncharacterized protein</fullName>
    </submittedName>
</protein>
<evidence type="ECO:0000256" key="1">
    <source>
        <dbReference type="SAM" id="SignalP"/>
    </source>
</evidence>
<gene>
    <name evidence="2" type="ORF">BS50DRAFT_584170</name>
</gene>
<dbReference type="AlphaFoldDB" id="A0A2T2P4N6"/>
<organism evidence="2 3">
    <name type="scientific">Corynespora cassiicola Philippines</name>
    <dbReference type="NCBI Taxonomy" id="1448308"/>
    <lineage>
        <taxon>Eukaryota</taxon>
        <taxon>Fungi</taxon>
        <taxon>Dikarya</taxon>
        <taxon>Ascomycota</taxon>
        <taxon>Pezizomycotina</taxon>
        <taxon>Dothideomycetes</taxon>
        <taxon>Pleosporomycetidae</taxon>
        <taxon>Pleosporales</taxon>
        <taxon>Corynesporascaceae</taxon>
        <taxon>Corynespora</taxon>
    </lineage>
</organism>
<evidence type="ECO:0000313" key="2">
    <source>
        <dbReference type="EMBL" id="PSN72660.1"/>
    </source>
</evidence>
<evidence type="ECO:0000313" key="3">
    <source>
        <dbReference type="Proteomes" id="UP000240883"/>
    </source>
</evidence>
<feature type="chain" id="PRO_5015455682" evidence="1">
    <location>
        <begin position="19"/>
        <end position="111"/>
    </location>
</feature>